<gene>
    <name evidence="5" type="primary">recX</name>
    <name evidence="9" type="ORF">RQP53_17185</name>
</gene>
<dbReference type="PANTHER" id="PTHR33602">
    <property type="entry name" value="REGULATORY PROTEIN RECX FAMILY PROTEIN"/>
    <property type="match status" value="1"/>
</dbReference>
<feature type="compositionally biased region" description="Low complexity" evidence="6">
    <location>
        <begin position="40"/>
        <end position="52"/>
    </location>
</feature>
<evidence type="ECO:0000256" key="3">
    <source>
        <dbReference type="ARBA" id="ARBA00018111"/>
    </source>
</evidence>
<evidence type="ECO:0000256" key="4">
    <source>
        <dbReference type="ARBA" id="ARBA00022490"/>
    </source>
</evidence>
<evidence type="ECO:0000256" key="1">
    <source>
        <dbReference type="ARBA" id="ARBA00004496"/>
    </source>
</evidence>
<dbReference type="HAMAP" id="MF_01114">
    <property type="entry name" value="RecX"/>
    <property type="match status" value="1"/>
</dbReference>
<dbReference type="Proteomes" id="UP001246372">
    <property type="component" value="Unassembled WGS sequence"/>
</dbReference>
<sequence length="214" mass="23789">MSKTLSLKARAIALLAQREHSVIELRRKLLRIAREMAQAAADQRTQEAAATASGTPPLQRPPPPSPRRGRRAALTDEEAVGERANYPVSPPRIELDAEQLAGITEQVEQLLQQLQAAGYLSESRFVEARINSRAQRFGNQRIQQELAQHGLSLDAEQQAQLKDSEIERARSIWQRKFGGAAPADLAARAKQTRFLAARGFSAEVIRRLLRDAEN</sequence>
<feature type="domain" description="RecX third three-helical" evidence="8">
    <location>
        <begin position="163"/>
        <end position="209"/>
    </location>
</feature>
<comment type="subcellular location">
    <subcellularLocation>
        <location evidence="1 5">Cytoplasm</location>
    </subcellularLocation>
</comment>
<dbReference type="InterPro" id="IPR036388">
    <property type="entry name" value="WH-like_DNA-bd_sf"/>
</dbReference>
<dbReference type="RefSeq" id="WP_315651900.1">
    <property type="nucleotide sequence ID" value="NZ_JAVXZY010000007.1"/>
</dbReference>
<evidence type="ECO:0000256" key="6">
    <source>
        <dbReference type="SAM" id="MobiDB-lite"/>
    </source>
</evidence>
<dbReference type="InterPro" id="IPR053924">
    <property type="entry name" value="RecX_HTH_2nd"/>
</dbReference>
<comment type="similarity">
    <text evidence="2 5">Belongs to the RecX family.</text>
</comment>
<accession>A0ABU3PEI5</accession>
<name>A0ABU3PEI5_9BURK</name>
<dbReference type="Gene3D" id="1.10.10.10">
    <property type="entry name" value="Winged helix-like DNA-binding domain superfamily/Winged helix DNA-binding domain"/>
    <property type="match status" value="3"/>
</dbReference>
<dbReference type="InterPro" id="IPR053925">
    <property type="entry name" value="RecX_HTH_3rd"/>
</dbReference>
<feature type="domain" description="RecX second three-helical" evidence="7">
    <location>
        <begin position="121"/>
        <end position="152"/>
    </location>
</feature>
<evidence type="ECO:0000259" key="8">
    <source>
        <dbReference type="Pfam" id="PF21981"/>
    </source>
</evidence>
<keyword evidence="4 5" id="KW-0963">Cytoplasm</keyword>
<evidence type="ECO:0000313" key="10">
    <source>
        <dbReference type="Proteomes" id="UP001246372"/>
    </source>
</evidence>
<dbReference type="PANTHER" id="PTHR33602:SF1">
    <property type="entry name" value="REGULATORY PROTEIN RECX FAMILY PROTEIN"/>
    <property type="match status" value="1"/>
</dbReference>
<evidence type="ECO:0000313" key="9">
    <source>
        <dbReference type="EMBL" id="MDT9001015.1"/>
    </source>
</evidence>
<organism evidence="9 10">
    <name type="scientific">Roseateles aquae</name>
    <dbReference type="NCBI Taxonomy" id="3077235"/>
    <lineage>
        <taxon>Bacteria</taxon>
        <taxon>Pseudomonadati</taxon>
        <taxon>Pseudomonadota</taxon>
        <taxon>Betaproteobacteria</taxon>
        <taxon>Burkholderiales</taxon>
        <taxon>Sphaerotilaceae</taxon>
        <taxon>Roseateles</taxon>
    </lineage>
</organism>
<dbReference type="Pfam" id="PF02631">
    <property type="entry name" value="RecX_HTH2"/>
    <property type="match status" value="1"/>
</dbReference>
<feature type="region of interest" description="Disordered" evidence="6">
    <location>
        <begin position="40"/>
        <end position="91"/>
    </location>
</feature>
<reference evidence="9" key="1">
    <citation type="submission" date="2023-09" db="EMBL/GenBank/DDBJ databases">
        <title>Paucibacter sp. APW11 Genome sequencing and assembly.</title>
        <authorList>
            <person name="Kim I."/>
        </authorList>
    </citation>
    <scope>NUCLEOTIDE SEQUENCE</scope>
    <source>
        <strain evidence="9">APW11</strain>
    </source>
</reference>
<evidence type="ECO:0000256" key="2">
    <source>
        <dbReference type="ARBA" id="ARBA00009695"/>
    </source>
</evidence>
<keyword evidence="10" id="KW-1185">Reference proteome</keyword>
<comment type="caution">
    <text evidence="9">The sequence shown here is derived from an EMBL/GenBank/DDBJ whole genome shotgun (WGS) entry which is preliminary data.</text>
</comment>
<evidence type="ECO:0000256" key="5">
    <source>
        <dbReference type="HAMAP-Rule" id="MF_01114"/>
    </source>
</evidence>
<dbReference type="Pfam" id="PF21981">
    <property type="entry name" value="RecX_HTH3"/>
    <property type="match status" value="1"/>
</dbReference>
<evidence type="ECO:0000259" key="7">
    <source>
        <dbReference type="Pfam" id="PF02631"/>
    </source>
</evidence>
<dbReference type="EMBL" id="JAVXZY010000007">
    <property type="protein sequence ID" value="MDT9001015.1"/>
    <property type="molecule type" value="Genomic_DNA"/>
</dbReference>
<comment type="function">
    <text evidence="5">Modulates RecA activity.</text>
</comment>
<protein>
    <recommendedName>
        <fullName evidence="3 5">Regulatory protein RecX</fullName>
    </recommendedName>
</protein>
<proteinExistence type="inferred from homology"/>
<dbReference type="InterPro" id="IPR003783">
    <property type="entry name" value="Regulatory_RecX"/>
</dbReference>